<organism evidence="7 8">
    <name type="scientific">Cryobacterium arcticum</name>
    <dbReference type="NCBI Taxonomy" id="670052"/>
    <lineage>
        <taxon>Bacteria</taxon>
        <taxon>Bacillati</taxon>
        <taxon>Actinomycetota</taxon>
        <taxon>Actinomycetes</taxon>
        <taxon>Micrococcales</taxon>
        <taxon>Microbacteriaceae</taxon>
        <taxon>Cryobacterium</taxon>
    </lineage>
</organism>
<dbReference type="Pfam" id="PF13515">
    <property type="entry name" value="FUSC_2"/>
    <property type="match status" value="1"/>
</dbReference>
<evidence type="ECO:0000256" key="3">
    <source>
        <dbReference type="ARBA" id="ARBA00022989"/>
    </source>
</evidence>
<evidence type="ECO:0000256" key="2">
    <source>
        <dbReference type="ARBA" id="ARBA00022692"/>
    </source>
</evidence>
<feature type="transmembrane region" description="Helical" evidence="5">
    <location>
        <begin position="42"/>
        <end position="67"/>
    </location>
</feature>
<evidence type="ECO:0000256" key="1">
    <source>
        <dbReference type="ARBA" id="ARBA00004141"/>
    </source>
</evidence>
<evidence type="ECO:0000259" key="6">
    <source>
        <dbReference type="Pfam" id="PF13515"/>
    </source>
</evidence>
<evidence type="ECO:0000313" key="8">
    <source>
        <dbReference type="Proteomes" id="UP000246722"/>
    </source>
</evidence>
<evidence type="ECO:0000313" key="7">
    <source>
        <dbReference type="EMBL" id="PXA68935.1"/>
    </source>
</evidence>
<evidence type="ECO:0000256" key="5">
    <source>
        <dbReference type="SAM" id="Phobius"/>
    </source>
</evidence>
<comment type="caution">
    <text evidence="7">The sequence shown here is derived from an EMBL/GenBank/DDBJ whole genome shotgun (WGS) entry which is preliminary data.</text>
</comment>
<keyword evidence="3 5" id="KW-1133">Transmembrane helix</keyword>
<feature type="transmembrane region" description="Helical" evidence="5">
    <location>
        <begin position="267"/>
        <end position="292"/>
    </location>
</feature>
<feature type="transmembrane region" description="Helical" evidence="5">
    <location>
        <begin position="173"/>
        <end position="206"/>
    </location>
</feature>
<dbReference type="InterPro" id="IPR049453">
    <property type="entry name" value="Memb_transporter_dom"/>
</dbReference>
<proteinExistence type="predicted"/>
<reference evidence="7 8" key="1">
    <citation type="submission" date="2018-05" db="EMBL/GenBank/DDBJ databases">
        <title>Genetic diversity of glacier-inhabiting Cryobacterium bacteria in China and description of Cryobacterium mengkeensis sp. nov. and Arthrobacter glacialis sp. nov.</title>
        <authorList>
            <person name="Liu Q."/>
            <person name="Xin Y.-H."/>
        </authorList>
    </citation>
    <scope>NUCLEOTIDE SEQUENCE [LARGE SCALE GENOMIC DNA]</scope>
    <source>
        <strain evidence="7 8">SK-1</strain>
    </source>
</reference>
<dbReference type="GO" id="GO:0016020">
    <property type="term" value="C:membrane"/>
    <property type="evidence" value="ECO:0007669"/>
    <property type="project" value="UniProtKB-SubCell"/>
</dbReference>
<accession>A0A317ZVZ5</accession>
<dbReference type="OrthoDB" id="4989419at2"/>
<feature type="domain" description="Integral membrane bound transporter" evidence="6">
    <location>
        <begin position="183"/>
        <end position="308"/>
    </location>
</feature>
<sequence length="328" mass="34297">MVVPLIVLVVIGRVDLAVYATFGGMTALFGRSEPYRLRARSVSVAAVGMLGSIAFGLVMAALGAPLALLTLGLMLLIVVGVLLISTMGLFPGTPLFFVFAYTVCAQVPTEPDQVLPRLLVGLAGAGFAWLVTMSGWLLRRAAPERSAPMFKQLPRQPRVNLVAYRDGRVWLSIAQMLVGVVVAGGLAILVGIGHPYWAVVSVVAVLPPPGARHSTSRAFHRIFGTAAGVVLTALILLPGPPIWVLILTIAIGQFGAEILVGRHYGAALLFITPLALTVSHLGSPAPVSVLLVDRVVETALGGAVALVIVVVTRAGLARAARRREALPG</sequence>
<comment type="subcellular location">
    <subcellularLocation>
        <location evidence="1">Membrane</location>
        <topology evidence="1">Multi-pass membrane protein</topology>
    </subcellularLocation>
</comment>
<keyword evidence="2 5" id="KW-0812">Transmembrane</keyword>
<keyword evidence="8" id="KW-1185">Reference proteome</keyword>
<name>A0A317ZVZ5_9MICO</name>
<keyword evidence="4 5" id="KW-0472">Membrane</keyword>
<evidence type="ECO:0000256" key="4">
    <source>
        <dbReference type="ARBA" id="ARBA00023136"/>
    </source>
</evidence>
<feature type="transmembrane region" description="Helical" evidence="5">
    <location>
        <begin position="73"/>
        <end position="102"/>
    </location>
</feature>
<gene>
    <name evidence="7" type="ORF">CTB96_18530</name>
</gene>
<dbReference type="EMBL" id="QHLY01000012">
    <property type="protein sequence ID" value="PXA68935.1"/>
    <property type="molecule type" value="Genomic_DNA"/>
</dbReference>
<dbReference type="AlphaFoldDB" id="A0A317ZVZ5"/>
<protein>
    <submittedName>
        <fullName evidence="7">FUSC family protein</fullName>
    </submittedName>
</protein>
<feature type="transmembrane region" description="Helical" evidence="5">
    <location>
        <begin position="298"/>
        <end position="316"/>
    </location>
</feature>
<feature type="transmembrane region" description="Helical" evidence="5">
    <location>
        <begin position="6"/>
        <end position="30"/>
    </location>
</feature>
<dbReference type="Proteomes" id="UP000246722">
    <property type="component" value="Unassembled WGS sequence"/>
</dbReference>
<feature type="transmembrane region" description="Helical" evidence="5">
    <location>
        <begin position="114"/>
        <end position="138"/>
    </location>
</feature>